<feature type="compositionally biased region" description="Basic and acidic residues" evidence="2">
    <location>
        <begin position="66"/>
        <end position="82"/>
    </location>
</feature>
<reference evidence="6" key="1">
    <citation type="journal article" date="2019" name="Int. J. Syst. Evol. Microbiol.">
        <title>The Global Catalogue of Microorganisms (GCM) 10K type strain sequencing project: providing services to taxonomists for standard genome sequencing and annotation.</title>
        <authorList>
            <consortium name="The Broad Institute Genomics Platform"/>
            <consortium name="The Broad Institute Genome Sequencing Center for Infectious Disease"/>
            <person name="Wu L."/>
            <person name="Ma J."/>
        </authorList>
    </citation>
    <scope>NUCLEOTIDE SEQUENCE [LARGE SCALE GENOMIC DNA]</scope>
    <source>
        <strain evidence="6">CECT 7184</strain>
    </source>
</reference>
<dbReference type="EMBL" id="JBHSOZ010000002">
    <property type="protein sequence ID" value="MFC5711597.1"/>
    <property type="molecule type" value="Genomic_DNA"/>
</dbReference>
<evidence type="ECO:0000259" key="3">
    <source>
        <dbReference type="PROSITE" id="PS50090"/>
    </source>
</evidence>
<evidence type="ECO:0000313" key="6">
    <source>
        <dbReference type="Proteomes" id="UP001596142"/>
    </source>
</evidence>
<dbReference type="NCBIfam" id="TIGR02894">
    <property type="entry name" value="DNA_bind_RsfA"/>
    <property type="match status" value="1"/>
</dbReference>
<evidence type="ECO:0000259" key="4">
    <source>
        <dbReference type="PROSITE" id="PS51294"/>
    </source>
</evidence>
<dbReference type="InterPro" id="IPR014243">
    <property type="entry name" value="RsfA-like"/>
</dbReference>
<dbReference type="SUPFAM" id="SSF46689">
    <property type="entry name" value="Homeodomain-like"/>
    <property type="match status" value="1"/>
</dbReference>
<organism evidence="5 6">
    <name type="scientific">Thalassorhabdus alkalitolerans</name>
    <dbReference type="NCBI Taxonomy" id="2282697"/>
    <lineage>
        <taxon>Bacteria</taxon>
        <taxon>Bacillati</taxon>
        <taxon>Bacillota</taxon>
        <taxon>Bacilli</taxon>
        <taxon>Bacillales</taxon>
        <taxon>Bacillaceae</taxon>
        <taxon>Thalassorhabdus</taxon>
    </lineage>
</organism>
<name>A0ABW0YJF6_9BACI</name>
<evidence type="ECO:0000256" key="2">
    <source>
        <dbReference type="SAM" id="MobiDB-lite"/>
    </source>
</evidence>
<dbReference type="InterPro" id="IPR017930">
    <property type="entry name" value="Myb_dom"/>
</dbReference>
<sequence>MNKRRDAWTEEQDQLLTDTVLAHIKKGSTQLKAFEEVGDELNRSSSACGFRWNAILRDKNKKQIELAKKERKMRTEDKRKESAAPPETGTASTITIPDIISYLEEISSSVNGLSQEKFEELITQRNELQLENKKLHAIIADLKEEYEAVYKDYKTLMELMDRARKRDAG</sequence>
<dbReference type="PANTHER" id="PTHR41302">
    <property type="entry name" value="PRESPORE-SPECIFIC TRANSCRIPTIONAL REGULATOR RSFA-RELATED"/>
    <property type="match status" value="1"/>
</dbReference>
<dbReference type="PROSITE" id="PS51294">
    <property type="entry name" value="HTH_MYB"/>
    <property type="match status" value="1"/>
</dbReference>
<feature type="domain" description="Myb-like" evidence="3">
    <location>
        <begin position="1"/>
        <end position="56"/>
    </location>
</feature>
<feature type="region of interest" description="Disordered" evidence="2">
    <location>
        <begin position="66"/>
        <end position="92"/>
    </location>
</feature>
<dbReference type="PANTHER" id="PTHR41302:SF2">
    <property type="entry name" value="PRESPORE SPECIFIC TRANSCRIPTIONAL ACTIVATOR RSFA"/>
    <property type="match status" value="1"/>
</dbReference>
<evidence type="ECO:0000256" key="1">
    <source>
        <dbReference type="SAM" id="Coils"/>
    </source>
</evidence>
<dbReference type="InterPro" id="IPR001005">
    <property type="entry name" value="SANT/Myb"/>
</dbReference>
<feature type="domain" description="HTH myb-type" evidence="4">
    <location>
        <begin position="1"/>
        <end position="60"/>
    </location>
</feature>
<keyword evidence="6" id="KW-1185">Reference proteome</keyword>
<feature type="coiled-coil region" evidence="1">
    <location>
        <begin position="125"/>
        <end position="159"/>
    </location>
</feature>
<dbReference type="RefSeq" id="WP_054636279.1">
    <property type="nucleotide sequence ID" value="NZ_JBHSOZ010000002.1"/>
</dbReference>
<dbReference type="Pfam" id="PF13921">
    <property type="entry name" value="Myb_DNA-bind_6"/>
    <property type="match status" value="1"/>
</dbReference>
<protein>
    <submittedName>
        <fullName evidence="5">RsfA family transcriptional regulator</fullName>
    </submittedName>
</protein>
<accession>A0ABW0YJF6</accession>
<keyword evidence="1" id="KW-0175">Coiled coil</keyword>
<dbReference type="Proteomes" id="UP001596142">
    <property type="component" value="Unassembled WGS sequence"/>
</dbReference>
<dbReference type="PROSITE" id="PS50090">
    <property type="entry name" value="MYB_LIKE"/>
    <property type="match status" value="1"/>
</dbReference>
<gene>
    <name evidence="5" type="ORF">ACFPU1_02240</name>
</gene>
<proteinExistence type="predicted"/>
<comment type="caution">
    <text evidence="5">The sequence shown here is derived from an EMBL/GenBank/DDBJ whole genome shotgun (WGS) entry which is preliminary data.</text>
</comment>
<evidence type="ECO:0000313" key="5">
    <source>
        <dbReference type="EMBL" id="MFC5711597.1"/>
    </source>
</evidence>
<dbReference type="InterPro" id="IPR009057">
    <property type="entry name" value="Homeodomain-like_sf"/>
</dbReference>